<dbReference type="PANTHER" id="PTHR35936:SF17">
    <property type="entry name" value="ARGININE-BINDING EXTRACELLULAR PROTEIN ARTP"/>
    <property type="match status" value="1"/>
</dbReference>
<feature type="signal peptide" evidence="5">
    <location>
        <begin position="1"/>
        <end position="21"/>
    </location>
</feature>
<evidence type="ECO:0000259" key="6">
    <source>
        <dbReference type="SMART" id="SM00062"/>
    </source>
</evidence>
<dbReference type="InterPro" id="IPR018313">
    <property type="entry name" value="SBP_3_CS"/>
</dbReference>
<dbReference type="Pfam" id="PF00497">
    <property type="entry name" value="SBP_bac_3"/>
    <property type="match status" value="1"/>
</dbReference>
<comment type="similarity">
    <text evidence="2 4">Belongs to the bacterial solute-binding protein 3 family.</text>
</comment>
<evidence type="ECO:0000259" key="7">
    <source>
        <dbReference type="SMART" id="SM00079"/>
    </source>
</evidence>
<dbReference type="GO" id="GO:0030313">
    <property type="term" value="C:cell envelope"/>
    <property type="evidence" value="ECO:0007669"/>
    <property type="project" value="UniProtKB-SubCell"/>
</dbReference>
<name>A0A1G9PBE3_9GAMM</name>
<organism evidence="8 9">
    <name type="scientific">Modicisalibacter muralis</name>
    <dbReference type="NCBI Taxonomy" id="119000"/>
    <lineage>
        <taxon>Bacteria</taxon>
        <taxon>Pseudomonadati</taxon>
        <taxon>Pseudomonadota</taxon>
        <taxon>Gammaproteobacteria</taxon>
        <taxon>Oceanospirillales</taxon>
        <taxon>Halomonadaceae</taxon>
        <taxon>Modicisalibacter</taxon>
    </lineage>
</organism>
<dbReference type="STRING" id="119000.SAMN05661010_02970"/>
<keyword evidence="3 5" id="KW-0732">Signal</keyword>
<sequence>MKKLLSVTLLGAALIAGTVQASDKESIRIGVDVPYEPMEYRLPSGELTGFDIELGNALCAEIGIECEWVVQGWDGIIPGLMARKYDAIMSSMTINPDRREVVLFSDPYFTPPSAWFAPADSEIEAAFKETLEGKNIGVQRGTLQDNYATDRFGDVANISRYATADDMVLDMEAGRLDIVFLDFPVGKSTLLDSEANEYKVVGDMITEPKKYFGDGFGIAFRKRDEELAKKFNEALATLKENGTYDKLFEKYFGQAPKSK</sequence>
<evidence type="ECO:0000256" key="5">
    <source>
        <dbReference type="SAM" id="SignalP"/>
    </source>
</evidence>
<comment type="subcellular location">
    <subcellularLocation>
        <location evidence="1">Cell envelope</location>
    </subcellularLocation>
</comment>
<evidence type="ECO:0000256" key="2">
    <source>
        <dbReference type="ARBA" id="ARBA00010333"/>
    </source>
</evidence>
<dbReference type="InterPro" id="IPR001638">
    <property type="entry name" value="Solute-binding_3/MltF_N"/>
</dbReference>
<evidence type="ECO:0000256" key="1">
    <source>
        <dbReference type="ARBA" id="ARBA00004196"/>
    </source>
</evidence>
<dbReference type="RefSeq" id="WP_089729951.1">
    <property type="nucleotide sequence ID" value="NZ_FNGI01000009.1"/>
</dbReference>
<accession>A0A1G9PBE3</accession>
<evidence type="ECO:0000313" key="8">
    <source>
        <dbReference type="EMBL" id="SDL95485.1"/>
    </source>
</evidence>
<feature type="domain" description="Solute-binding protein family 3/N-terminal" evidence="6">
    <location>
        <begin position="26"/>
        <end position="255"/>
    </location>
</feature>
<dbReference type="PROSITE" id="PS01039">
    <property type="entry name" value="SBP_BACTERIAL_3"/>
    <property type="match status" value="1"/>
</dbReference>
<dbReference type="GO" id="GO:0015276">
    <property type="term" value="F:ligand-gated monoatomic ion channel activity"/>
    <property type="evidence" value="ECO:0007669"/>
    <property type="project" value="InterPro"/>
</dbReference>
<dbReference type="SMART" id="SM00079">
    <property type="entry name" value="PBPe"/>
    <property type="match status" value="1"/>
</dbReference>
<dbReference type="SMART" id="SM00062">
    <property type="entry name" value="PBPb"/>
    <property type="match status" value="1"/>
</dbReference>
<dbReference type="InterPro" id="IPR001320">
    <property type="entry name" value="Iontro_rcpt_C"/>
</dbReference>
<dbReference type="SUPFAM" id="SSF53850">
    <property type="entry name" value="Periplasmic binding protein-like II"/>
    <property type="match status" value="1"/>
</dbReference>
<feature type="domain" description="Ionotropic glutamate receptor C-terminal" evidence="7">
    <location>
        <begin position="28"/>
        <end position="254"/>
    </location>
</feature>
<dbReference type="PANTHER" id="PTHR35936">
    <property type="entry name" value="MEMBRANE-BOUND LYTIC MUREIN TRANSGLYCOSYLASE F"/>
    <property type="match status" value="1"/>
</dbReference>
<protein>
    <submittedName>
        <fullName evidence="8">Amino acid ABC transporter substrate-binding protein, PAAT family (TC 3.A.1.3.-)</fullName>
    </submittedName>
</protein>
<dbReference type="EMBL" id="FNGI01000009">
    <property type="protein sequence ID" value="SDL95485.1"/>
    <property type="molecule type" value="Genomic_DNA"/>
</dbReference>
<evidence type="ECO:0000256" key="4">
    <source>
        <dbReference type="RuleBase" id="RU003744"/>
    </source>
</evidence>
<proteinExistence type="inferred from homology"/>
<dbReference type="Proteomes" id="UP000198654">
    <property type="component" value="Unassembled WGS sequence"/>
</dbReference>
<feature type="chain" id="PRO_5011575110" evidence="5">
    <location>
        <begin position="22"/>
        <end position="259"/>
    </location>
</feature>
<keyword evidence="9" id="KW-1185">Reference proteome</keyword>
<evidence type="ECO:0000313" key="9">
    <source>
        <dbReference type="Proteomes" id="UP000198654"/>
    </source>
</evidence>
<reference evidence="8 9" key="1">
    <citation type="submission" date="2016-10" db="EMBL/GenBank/DDBJ databases">
        <authorList>
            <person name="de Groot N.N."/>
        </authorList>
    </citation>
    <scope>NUCLEOTIDE SEQUENCE [LARGE SCALE GENOMIC DNA]</scope>
    <source>
        <strain evidence="8 9">DSM 14789</strain>
    </source>
</reference>
<dbReference type="AlphaFoldDB" id="A0A1G9PBE3"/>
<dbReference type="OrthoDB" id="9768183at2"/>
<dbReference type="Gene3D" id="3.40.190.10">
    <property type="entry name" value="Periplasmic binding protein-like II"/>
    <property type="match status" value="2"/>
</dbReference>
<evidence type="ECO:0000256" key="3">
    <source>
        <dbReference type="ARBA" id="ARBA00022729"/>
    </source>
</evidence>
<gene>
    <name evidence="8" type="ORF">SAMN05661010_02970</name>
</gene>
<dbReference type="GO" id="GO:0016020">
    <property type="term" value="C:membrane"/>
    <property type="evidence" value="ECO:0007669"/>
    <property type="project" value="InterPro"/>
</dbReference>